<reference evidence="1" key="1">
    <citation type="submission" date="2020-12" db="EMBL/GenBank/DDBJ databases">
        <title>WGS assembly of Carya illinoinensis cv. Pawnee.</title>
        <authorList>
            <person name="Platts A."/>
            <person name="Shu S."/>
            <person name="Wright S."/>
            <person name="Barry K."/>
            <person name="Edger P."/>
            <person name="Pires J.C."/>
            <person name="Schmutz J."/>
        </authorList>
    </citation>
    <scope>NUCLEOTIDE SEQUENCE</scope>
    <source>
        <tissue evidence="1">Leaf</tissue>
    </source>
</reference>
<evidence type="ECO:0000313" key="1">
    <source>
        <dbReference type="EMBL" id="KAG6657784.1"/>
    </source>
</evidence>
<organism evidence="1 3">
    <name type="scientific">Carya illinoinensis</name>
    <name type="common">Pecan</name>
    <dbReference type="NCBI Taxonomy" id="32201"/>
    <lineage>
        <taxon>Eukaryota</taxon>
        <taxon>Viridiplantae</taxon>
        <taxon>Streptophyta</taxon>
        <taxon>Embryophyta</taxon>
        <taxon>Tracheophyta</taxon>
        <taxon>Spermatophyta</taxon>
        <taxon>Magnoliopsida</taxon>
        <taxon>eudicotyledons</taxon>
        <taxon>Gunneridae</taxon>
        <taxon>Pentapetalae</taxon>
        <taxon>rosids</taxon>
        <taxon>fabids</taxon>
        <taxon>Fagales</taxon>
        <taxon>Juglandaceae</taxon>
        <taxon>Carya</taxon>
    </lineage>
</organism>
<keyword evidence="3" id="KW-1185">Reference proteome</keyword>
<comment type="caution">
    <text evidence="1">The sequence shown here is derived from an EMBL/GenBank/DDBJ whole genome shotgun (WGS) entry which is preliminary data.</text>
</comment>
<evidence type="ECO:0000313" key="3">
    <source>
        <dbReference type="Proteomes" id="UP000811609"/>
    </source>
</evidence>
<dbReference type="EMBL" id="CM031812">
    <property type="protein sequence ID" value="KAG6657785.1"/>
    <property type="molecule type" value="Genomic_DNA"/>
</dbReference>
<proteinExistence type="predicted"/>
<dbReference type="AlphaFoldDB" id="A0A8T1QUH2"/>
<dbReference type="EMBL" id="CM031812">
    <property type="protein sequence ID" value="KAG6657784.1"/>
    <property type="molecule type" value="Genomic_DNA"/>
</dbReference>
<dbReference type="Proteomes" id="UP000811246">
    <property type="component" value="Chromosome 4"/>
</dbReference>
<gene>
    <name evidence="1" type="ORF">CIPAW_04G115000</name>
    <name evidence="2" type="ORF">I3842_04G113400</name>
</gene>
<evidence type="ECO:0000313" key="2">
    <source>
        <dbReference type="EMBL" id="KAG6717688.1"/>
    </source>
</evidence>
<dbReference type="Proteomes" id="UP000811609">
    <property type="component" value="Chromosome 4"/>
</dbReference>
<reference evidence="2" key="2">
    <citation type="submission" date="2021-01" db="EMBL/GenBank/DDBJ databases">
        <authorList>
            <person name="Lovell J.T."/>
            <person name="Bentley N."/>
            <person name="Bhattarai G."/>
            <person name="Jenkins J.W."/>
            <person name="Sreedasyam A."/>
            <person name="Alarcon Y."/>
            <person name="Bock C."/>
            <person name="Boston L."/>
            <person name="Carlson J."/>
            <person name="Cervantes K."/>
            <person name="Clermont K."/>
            <person name="Krom N."/>
            <person name="Kubenka K."/>
            <person name="Mamidi S."/>
            <person name="Mattison C."/>
            <person name="Monteros M."/>
            <person name="Pisani C."/>
            <person name="Plott C."/>
            <person name="Rajasekar S."/>
            <person name="Rhein H.S."/>
            <person name="Rohla C."/>
            <person name="Song M."/>
            <person name="Hilaire R.S."/>
            <person name="Shu S."/>
            <person name="Wells L."/>
            <person name="Wang X."/>
            <person name="Webber J."/>
            <person name="Heerema R.J."/>
            <person name="Klein P."/>
            <person name="Conner P."/>
            <person name="Grauke L."/>
            <person name="Grimwood J."/>
            <person name="Schmutz J."/>
            <person name="Randall J.J."/>
        </authorList>
    </citation>
    <scope>NUCLEOTIDE SEQUENCE</scope>
    <source>
        <tissue evidence="2">Leaf</tissue>
    </source>
</reference>
<dbReference type="EMBL" id="CM031828">
    <property type="protein sequence ID" value="KAG6717688.1"/>
    <property type="molecule type" value="Genomic_DNA"/>
</dbReference>
<accession>A0A8T1QUH2</accession>
<name>A0A8T1QUH2_CARIL</name>
<sequence>MLVGNSTQTLHTFHSDQLGMNHVTDQYCHGRVRKLGCDGARRQEDMCHAWWLRNIWPAFNKAVGKIIRWL</sequence>
<protein>
    <submittedName>
        <fullName evidence="1">Uncharacterized protein</fullName>
    </submittedName>
</protein>